<dbReference type="CTD" id="36341463"/>
<proteinExistence type="predicted"/>
<gene>
    <name evidence="1" type="ORF">EGR_05748</name>
</gene>
<dbReference type="KEGG" id="egl:EGR_05748"/>
<dbReference type="AlphaFoldDB" id="W6V097"/>
<sequence length="100" mass="11496">MGFGKGTTKVLYHNIFVASRDSLKTKEDTILGQNMYSVHRRCLGYWHGPKGQPTQREWRRADVSIPVTEERSASLNQRNVPSPNLLILVPIHHLLYEINI</sequence>
<name>W6V097_ECHGR</name>
<evidence type="ECO:0000313" key="1">
    <source>
        <dbReference type="EMBL" id="EUB59394.1"/>
    </source>
</evidence>
<evidence type="ECO:0000313" key="2">
    <source>
        <dbReference type="Proteomes" id="UP000019149"/>
    </source>
</evidence>
<comment type="caution">
    <text evidence="1">The sequence shown here is derived from an EMBL/GenBank/DDBJ whole genome shotgun (WGS) entry which is preliminary data.</text>
</comment>
<organism evidence="1 2">
    <name type="scientific">Echinococcus granulosus</name>
    <name type="common">Hydatid tapeworm</name>
    <dbReference type="NCBI Taxonomy" id="6210"/>
    <lineage>
        <taxon>Eukaryota</taxon>
        <taxon>Metazoa</taxon>
        <taxon>Spiralia</taxon>
        <taxon>Lophotrochozoa</taxon>
        <taxon>Platyhelminthes</taxon>
        <taxon>Cestoda</taxon>
        <taxon>Eucestoda</taxon>
        <taxon>Cyclophyllidea</taxon>
        <taxon>Taeniidae</taxon>
        <taxon>Echinococcus</taxon>
        <taxon>Echinococcus granulosus group</taxon>
    </lineage>
</organism>
<accession>W6V097</accession>
<dbReference type="Proteomes" id="UP000019149">
    <property type="component" value="Unassembled WGS sequence"/>
</dbReference>
<dbReference type="EMBL" id="APAU02000045">
    <property type="protein sequence ID" value="EUB59394.1"/>
    <property type="molecule type" value="Genomic_DNA"/>
</dbReference>
<dbReference type="OrthoDB" id="10543780at2759"/>
<keyword evidence="2" id="KW-1185">Reference proteome</keyword>
<reference evidence="1 2" key="1">
    <citation type="journal article" date="2013" name="Nat. Genet.">
        <title>The genome of the hydatid tapeworm Echinococcus granulosus.</title>
        <authorList>
            <person name="Zheng H."/>
            <person name="Zhang W."/>
            <person name="Zhang L."/>
            <person name="Zhang Z."/>
            <person name="Li J."/>
            <person name="Lu G."/>
            <person name="Zhu Y."/>
            <person name="Wang Y."/>
            <person name="Huang Y."/>
            <person name="Liu J."/>
            <person name="Kang H."/>
            <person name="Chen J."/>
            <person name="Wang L."/>
            <person name="Chen A."/>
            <person name="Yu S."/>
            <person name="Gao Z."/>
            <person name="Jin L."/>
            <person name="Gu W."/>
            <person name="Wang Z."/>
            <person name="Zhao L."/>
            <person name="Shi B."/>
            <person name="Wen H."/>
            <person name="Lin R."/>
            <person name="Jones M.K."/>
            <person name="Brejova B."/>
            <person name="Vinar T."/>
            <person name="Zhao G."/>
            <person name="McManus D.P."/>
            <person name="Chen Z."/>
            <person name="Zhou Y."/>
            <person name="Wang S."/>
        </authorList>
    </citation>
    <scope>NUCLEOTIDE SEQUENCE [LARGE SCALE GENOMIC DNA]</scope>
</reference>
<dbReference type="GeneID" id="36341463"/>
<protein>
    <submittedName>
        <fullName evidence="1">Uncharacterized protein</fullName>
    </submittedName>
</protein>
<dbReference type="RefSeq" id="XP_024350590.1">
    <property type="nucleotide sequence ID" value="XM_024494997.1"/>
</dbReference>